<dbReference type="AlphaFoldDB" id="A0AA35RQQ7"/>
<comment type="caution">
    <text evidence="2">The sequence shown here is derived from an EMBL/GenBank/DDBJ whole genome shotgun (WGS) entry which is preliminary data.</text>
</comment>
<name>A0AA35RQQ7_GEOBA</name>
<dbReference type="Proteomes" id="UP001174909">
    <property type="component" value="Unassembled WGS sequence"/>
</dbReference>
<feature type="transmembrane region" description="Helical" evidence="1">
    <location>
        <begin position="32"/>
        <end position="59"/>
    </location>
</feature>
<accession>A0AA35RQQ7</accession>
<evidence type="ECO:0000256" key="1">
    <source>
        <dbReference type="SAM" id="Phobius"/>
    </source>
</evidence>
<keyword evidence="1" id="KW-0812">Transmembrane</keyword>
<keyword evidence="1" id="KW-0472">Membrane</keyword>
<keyword evidence="1" id="KW-1133">Transmembrane helix</keyword>
<feature type="transmembrane region" description="Helical" evidence="1">
    <location>
        <begin position="71"/>
        <end position="90"/>
    </location>
</feature>
<keyword evidence="3" id="KW-1185">Reference proteome</keyword>
<gene>
    <name evidence="2" type="ORF">GBAR_LOCUS9861</name>
</gene>
<proteinExistence type="predicted"/>
<protein>
    <submittedName>
        <fullName evidence="2">Uncharacterized protein</fullName>
    </submittedName>
</protein>
<evidence type="ECO:0000313" key="3">
    <source>
        <dbReference type="Proteomes" id="UP001174909"/>
    </source>
</evidence>
<reference evidence="2" key="1">
    <citation type="submission" date="2023-03" db="EMBL/GenBank/DDBJ databases">
        <authorList>
            <person name="Steffen K."/>
            <person name="Cardenas P."/>
        </authorList>
    </citation>
    <scope>NUCLEOTIDE SEQUENCE</scope>
</reference>
<evidence type="ECO:0000313" key="2">
    <source>
        <dbReference type="EMBL" id="CAI8015974.1"/>
    </source>
</evidence>
<dbReference type="EMBL" id="CASHTH010001484">
    <property type="protein sequence ID" value="CAI8015974.1"/>
    <property type="molecule type" value="Genomic_DNA"/>
</dbReference>
<sequence length="136" mass="15360">MHRIIRAFRSLGRWKTPYPRNKLHFPLYYRKIVFHAAASMLLASGLMCAGIIDLILLLAFEKPHLTTHNSLVTVMILHCISFYLSVFGFIHSFEASLFTLTKLSTVSGGLSLLSLLLRITQELVLAGFYPSEYAIS</sequence>
<organism evidence="2 3">
    <name type="scientific">Geodia barretti</name>
    <name type="common">Barrett's horny sponge</name>
    <dbReference type="NCBI Taxonomy" id="519541"/>
    <lineage>
        <taxon>Eukaryota</taxon>
        <taxon>Metazoa</taxon>
        <taxon>Porifera</taxon>
        <taxon>Demospongiae</taxon>
        <taxon>Heteroscleromorpha</taxon>
        <taxon>Tetractinellida</taxon>
        <taxon>Astrophorina</taxon>
        <taxon>Geodiidae</taxon>
        <taxon>Geodia</taxon>
    </lineage>
</organism>